<comment type="caution">
    <text evidence="4">The sequence shown here is derived from an EMBL/GenBank/DDBJ whole genome shotgun (WGS) entry which is preliminary data.</text>
</comment>
<comment type="cofactor">
    <cofactor evidence="1">
        <name>pyridoxal 5'-phosphate</name>
        <dbReference type="ChEBI" id="CHEBI:597326"/>
    </cofactor>
</comment>
<dbReference type="GO" id="GO:1901605">
    <property type="term" value="P:alpha-amino acid metabolic process"/>
    <property type="evidence" value="ECO:0007669"/>
    <property type="project" value="UniProtKB-ARBA"/>
</dbReference>
<evidence type="ECO:0000256" key="1">
    <source>
        <dbReference type="ARBA" id="ARBA00001933"/>
    </source>
</evidence>
<dbReference type="InterPro" id="IPR036052">
    <property type="entry name" value="TrpB-like_PALP_sf"/>
</dbReference>
<keyword evidence="2" id="KW-0663">Pyridoxal phosphate</keyword>
<evidence type="ECO:0000256" key="2">
    <source>
        <dbReference type="ARBA" id="ARBA00022898"/>
    </source>
</evidence>
<dbReference type="Proteomes" id="UP000281028">
    <property type="component" value="Unassembled WGS sequence"/>
</dbReference>
<sequence length="344" mass="37953">MNIELTPLLPADGPATLLPGTTGTEKCRNAILKLSPFIGNTQLYKFSYPHANLYTKLEHQNFFGSIKDRPALYILRKALEEGRINENTTVIESTSGNFGVALAGICQAMSIRFIAVVDPNLSAEKEQIMRLRGAEILRVTERDATGGYLLNRIKTVKAFLAANENAYQPDQYQNPDNYFSYYHTLGEEIVNSFSSLDYAFISVSTGGTITGLSQRLKEHYRNIRIIAVDVEGSMVFSNVPAVRKLSGLGASIRTPFFDKALIDDYIILSQQDIIKGCHELLTSHHLFLGASAGAAYTAADRILQQAAQPSANAVFISPDAGNAYIDTVYNQEWVNRNILTSQTI</sequence>
<proteinExistence type="predicted"/>
<gene>
    <name evidence="4" type="ORF">ECE50_029465</name>
</gene>
<dbReference type="RefSeq" id="WP_158631295.1">
    <property type="nucleotide sequence ID" value="NZ_JAABOK010000026.1"/>
</dbReference>
<dbReference type="SUPFAM" id="SSF53686">
    <property type="entry name" value="Tryptophan synthase beta subunit-like PLP-dependent enzymes"/>
    <property type="match status" value="1"/>
</dbReference>
<dbReference type="InterPro" id="IPR001926">
    <property type="entry name" value="TrpB-like_PALP"/>
</dbReference>
<organism evidence="4 5">
    <name type="scientific">Chitinophaga solisilvae</name>
    <dbReference type="NCBI Taxonomy" id="1233460"/>
    <lineage>
        <taxon>Bacteria</taxon>
        <taxon>Pseudomonadati</taxon>
        <taxon>Bacteroidota</taxon>
        <taxon>Chitinophagia</taxon>
        <taxon>Chitinophagales</taxon>
        <taxon>Chitinophagaceae</taxon>
        <taxon>Chitinophaga</taxon>
    </lineage>
</organism>
<dbReference type="CDD" id="cd01561">
    <property type="entry name" value="CBS_like"/>
    <property type="match status" value="1"/>
</dbReference>
<accession>A0A9Q5DFA3</accession>
<reference evidence="4" key="1">
    <citation type="submission" date="2020-05" db="EMBL/GenBank/DDBJ databases">
        <title>Chitinophaga laudate sp. nov., isolated from a tropical peat swamp.</title>
        <authorList>
            <person name="Goh C.B.S."/>
            <person name="Lee M.S."/>
            <person name="Parimannan S."/>
            <person name="Pasbakhsh P."/>
            <person name="Yule C.M."/>
            <person name="Rajandas H."/>
            <person name="Loke S."/>
            <person name="Croft L."/>
            <person name="Tan J.B.L."/>
        </authorList>
    </citation>
    <scope>NUCLEOTIDE SEQUENCE</scope>
    <source>
        <strain evidence="4">Mgbs1</strain>
    </source>
</reference>
<protein>
    <submittedName>
        <fullName evidence="4">Pyridoxal-phosphate dependent enzyme</fullName>
    </submittedName>
</protein>
<keyword evidence="5" id="KW-1185">Reference proteome</keyword>
<dbReference type="PANTHER" id="PTHR10314">
    <property type="entry name" value="CYSTATHIONINE BETA-SYNTHASE"/>
    <property type="match status" value="1"/>
</dbReference>
<dbReference type="EMBL" id="RIAR02000001">
    <property type="protein sequence ID" value="NSL90990.1"/>
    <property type="molecule type" value="Genomic_DNA"/>
</dbReference>
<dbReference type="AlphaFoldDB" id="A0A9Q5DFA3"/>
<dbReference type="Gene3D" id="3.40.50.1100">
    <property type="match status" value="2"/>
</dbReference>
<evidence type="ECO:0000259" key="3">
    <source>
        <dbReference type="Pfam" id="PF00291"/>
    </source>
</evidence>
<dbReference type="OrthoDB" id="9808024at2"/>
<evidence type="ECO:0000313" key="4">
    <source>
        <dbReference type="EMBL" id="NSL90990.1"/>
    </source>
</evidence>
<evidence type="ECO:0000313" key="5">
    <source>
        <dbReference type="Proteomes" id="UP000281028"/>
    </source>
</evidence>
<dbReference type="Pfam" id="PF00291">
    <property type="entry name" value="PALP"/>
    <property type="match status" value="1"/>
</dbReference>
<name>A0A9Q5DFA3_9BACT</name>
<feature type="domain" description="Tryptophan synthase beta chain-like PALP" evidence="3">
    <location>
        <begin position="35"/>
        <end position="319"/>
    </location>
</feature>
<dbReference type="InterPro" id="IPR050214">
    <property type="entry name" value="Cys_Synth/Cystath_Beta-Synth"/>
</dbReference>